<feature type="domain" description="ERAP1-like C-terminal" evidence="1">
    <location>
        <begin position="3"/>
        <end position="77"/>
    </location>
</feature>
<gene>
    <name evidence="2" type="primary">NPEPPS_1</name>
    <name evidence="2" type="ORF">E2C01_068408</name>
</gene>
<dbReference type="GO" id="GO:0004177">
    <property type="term" value="F:aminopeptidase activity"/>
    <property type="evidence" value="ECO:0007669"/>
    <property type="project" value="UniProtKB-KW"/>
</dbReference>
<reference evidence="2 3" key="1">
    <citation type="submission" date="2019-05" db="EMBL/GenBank/DDBJ databases">
        <title>Another draft genome of Portunus trituberculatus and its Hox gene families provides insights of decapod evolution.</title>
        <authorList>
            <person name="Jeong J.-H."/>
            <person name="Song I."/>
            <person name="Kim S."/>
            <person name="Choi T."/>
            <person name="Kim D."/>
            <person name="Ryu S."/>
            <person name="Kim W."/>
        </authorList>
    </citation>
    <scope>NUCLEOTIDE SEQUENCE [LARGE SCALE GENOMIC DNA]</scope>
    <source>
        <tissue evidence="2">Muscle</tissue>
    </source>
</reference>
<evidence type="ECO:0000259" key="1">
    <source>
        <dbReference type="Pfam" id="PF11838"/>
    </source>
</evidence>
<organism evidence="2 3">
    <name type="scientific">Portunus trituberculatus</name>
    <name type="common">Swimming crab</name>
    <name type="synonym">Neptunus trituberculatus</name>
    <dbReference type="NCBI Taxonomy" id="210409"/>
    <lineage>
        <taxon>Eukaryota</taxon>
        <taxon>Metazoa</taxon>
        <taxon>Ecdysozoa</taxon>
        <taxon>Arthropoda</taxon>
        <taxon>Crustacea</taxon>
        <taxon>Multicrustacea</taxon>
        <taxon>Malacostraca</taxon>
        <taxon>Eumalacostraca</taxon>
        <taxon>Eucarida</taxon>
        <taxon>Decapoda</taxon>
        <taxon>Pleocyemata</taxon>
        <taxon>Brachyura</taxon>
        <taxon>Eubrachyura</taxon>
        <taxon>Portunoidea</taxon>
        <taxon>Portunidae</taxon>
        <taxon>Portuninae</taxon>
        <taxon>Portunus</taxon>
    </lineage>
</organism>
<dbReference type="EMBL" id="VSRR010038160">
    <property type="protein sequence ID" value="MPC74063.1"/>
    <property type="molecule type" value="Genomic_DNA"/>
</dbReference>
<proteinExistence type="predicted"/>
<dbReference type="Gene3D" id="1.25.50.20">
    <property type="match status" value="1"/>
</dbReference>
<sequence>MQVQAGHTSTVEVLKVLRAFEDETDYTVWSALHNCVARLNQLLSHTDFHHNFAAFVRNLFRKISQRLGWEAKPGENPNPTCLEGGSV</sequence>
<protein>
    <submittedName>
        <fullName evidence="2">Puromycin-sensitive aminopeptidase</fullName>
    </submittedName>
</protein>
<evidence type="ECO:0000313" key="2">
    <source>
        <dbReference type="EMBL" id="MPC74063.1"/>
    </source>
</evidence>
<dbReference type="AlphaFoldDB" id="A0A5B7HVQ3"/>
<keyword evidence="2" id="KW-0645">Protease</keyword>
<accession>A0A5B7HVQ3</accession>
<dbReference type="Proteomes" id="UP000324222">
    <property type="component" value="Unassembled WGS sequence"/>
</dbReference>
<name>A0A5B7HVQ3_PORTR</name>
<evidence type="ECO:0000313" key="3">
    <source>
        <dbReference type="Proteomes" id="UP000324222"/>
    </source>
</evidence>
<dbReference type="Pfam" id="PF11838">
    <property type="entry name" value="ERAP1_C"/>
    <property type="match status" value="1"/>
</dbReference>
<keyword evidence="3" id="KW-1185">Reference proteome</keyword>
<keyword evidence="2" id="KW-0378">Hydrolase</keyword>
<keyword evidence="2" id="KW-0031">Aminopeptidase</keyword>
<dbReference type="InterPro" id="IPR024571">
    <property type="entry name" value="ERAP1-like_C_dom"/>
</dbReference>
<dbReference type="OrthoDB" id="275509at2759"/>
<comment type="caution">
    <text evidence="2">The sequence shown here is derived from an EMBL/GenBank/DDBJ whole genome shotgun (WGS) entry which is preliminary data.</text>
</comment>